<evidence type="ECO:0000256" key="5">
    <source>
        <dbReference type="SAM" id="MobiDB-lite"/>
    </source>
</evidence>
<evidence type="ECO:0000313" key="7">
    <source>
        <dbReference type="EMBL" id="NWT26379.1"/>
    </source>
</evidence>
<name>A0A7K5M700_CARCD</name>
<evidence type="ECO:0000259" key="6">
    <source>
        <dbReference type="SMART" id="SM00648"/>
    </source>
</evidence>
<feature type="compositionally biased region" description="Low complexity" evidence="5">
    <location>
        <begin position="163"/>
        <end position="181"/>
    </location>
</feature>
<proteinExistence type="predicted"/>
<dbReference type="PANTHER" id="PTHR23340:SF2">
    <property type="entry name" value="SURP AND G-PATCH DOMAIN-CONTAINING PROTEIN 2"/>
    <property type="match status" value="1"/>
</dbReference>
<dbReference type="InterPro" id="IPR000061">
    <property type="entry name" value="Surp"/>
</dbReference>
<keyword evidence="4" id="KW-0539">Nucleus</keyword>
<feature type="region of interest" description="Disordered" evidence="5">
    <location>
        <begin position="21"/>
        <end position="228"/>
    </location>
</feature>
<feature type="compositionally biased region" description="Acidic residues" evidence="5">
    <location>
        <begin position="211"/>
        <end position="228"/>
    </location>
</feature>
<sequence length="830" mass="92560">MASRRITRDTFEAVVQDKVKRYRSGAAGDPGHRFPAPSRLPRPRYNESFQHDGRFPHANCQHQDWSQEPGEDYPGENYPGEDYPGENYPGENYPGEDYPGENYPGPSYRAASPPPRKENYFHGRFSRPAPREREFGQDYRKFGRAAAPSREFGQHPAPHGREYGQQQREYGQQEQEYQDYGASDCWEAGGQHGAGFGSPELLGDFRSPGLMEEEEYGGVEDQEYEAEDGEFRARRGGVGRARVLRGKRLTRGVLKAKVFKGDLKSPLKKWSVKKAQPGLDPKALEQPLEVGAHPEQRPAPLQQHPKLPPHPVAAQRAVLRLPKPAHVFRNLNFDLVDKSDIFSTFGMEIIKWAGFHAIRNDAEFSRLFGALFELETETCAKMLASFKCSLRPEHRDYCFFTIKSLQHAALKTPKVDNEFLNMLLDKGAVKTKNCFFEIIKPFDKYIMRLQDRLLKGVTPLLMACNAYELSLKTSGFGNPREMANAFETTVSLCRKSLALLGQTFALASVFRQEKILEAVGLQEMAPAPTAFPNFDDSTLFGREYIENLKAWLEKSGYPIQMKKAEAGPTEQLKTASPEPKGNGEGGALPGWGEFLCFAPQRADRKVLDTIEQLVSSIVAGTLSAKDRNAQKNSPEYWFLSEEESLEYKYYRLRLSEVQRSSLAGEAAAPESLRAMLYARRVASIKRRLFKRKKKPGLVPARARKVRRASTGTQTLLSAGKGMKHPDKRLEQPEQNVPGAEVGLAQPGPGATCAPQGASSSSQVPVAAEGRADPEGLAADPELLPALGSQFAEVDAKTMETAEKLARFVAQVGPEIEQFSIDNSADNPELW</sequence>
<dbReference type="PANTHER" id="PTHR23340">
    <property type="entry name" value="ARGININE/SERINE RICH SPLICING FACTOR SF4/14"/>
    <property type="match status" value="1"/>
</dbReference>
<evidence type="ECO:0000256" key="4">
    <source>
        <dbReference type="ARBA" id="ARBA00023242"/>
    </source>
</evidence>
<dbReference type="GO" id="GO:0006397">
    <property type="term" value="P:mRNA processing"/>
    <property type="evidence" value="ECO:0007669"/>
    <property type="project" value="UniProtKB-KW"/>
</dbReference>
<feature type="domain" description="SURP motif" evidence="6">
    <location>
        <begin position="607"/>
        <end position="659"/>
    </location>
</feature>
<evidence type="ECO:0000313" key="8">
    <source>
        <dbReference type="Proteomes" id="UP000583740"/>
    </source>
</evidence>
<evidence type="ECO:0000256" key="3">
    <source>
        <dbReference type="ARBA" id="ARBA00023187"/>
    </source>
</evidence>
<evidence type="ECO:0000256" key="1">
    <source>
        <dbReference type="ARBA" id="ARBA00004123"/>
    </source>
</evidence>
<comment type="subcellular location">
    <subcellularLocation>
        <location evidence="1">Nucleus</location>
    </subcellularLocation>
</comment>
<keyword evidence="3" id="KW-0508">mRNA splicing</keyword>
<gene>
    <name evidence="7" type="primary">Sugp2</name>
    <name evidence="7" type="ORF">CARCAR_R13082</name>
</gene>
<feature type="compositionally biased region" description="Basic and acidic residues" evidence="5">
    <location>
        <begin position="129"/>
        <end position="141"/>
    </location>
</feature>
<dbReference type="SMART" id="SM00648">
    <property type="entry name" value="SWAP"/>
    <property type="match status" value="1"/>
</dbReference>
<evidence type="ECO:0000256" key="2">
    <source>
        <dbReference type="ARBA" id="ARBA00022664"/>
    </source>
</evidence>
<dbReference type="GO" id="GO:0008380">
    <property type="term" value="P:RNA splicing"/>
    <property type="evidence" value="ECO:0007669"/>
    <property type="project" value="UniProtKB-KW"/>
</dbReference>
<dbReference type="InterPro" id="IPR040169">
    <property type="entry name" value="SUGP1/2"/>
</dbReference>
<accession>A0A7K5M700</accession>
<dbReference type="Proteomes" id="UP000583740">
    <property type="component" value="Unassembled WGS sequence"/>
</dbReference>
<dbReference type="InterPro" id="IPR035967">
    <property type="entry name" value="SWAP/Surp_sf"/>
</dbReference>
<dbReference type="AlphaFoldDB" id="A0A7K5M700"/>
<dbReference type="Gene3D" id="1.10.10.790">
    <property type="entry name" value="Surp module"/>
    <property type="match status" value="2"/>
</dbReference>
<dbReference type="GO" id="GO:0005654">
    <property type="term" value="C:nucleoplasm"/>
    <property type="evidence" value="ECO:0007669"/>
    <property type="project" value="TreeGrafter"/>
</dbReference>
<feature type="non-terminal residue" evidence="7">
    <location>
        <position position="1"/>
    </location>
</feature>
<keyword evidence="2" id="KW-0507">mRNA processing</keyword>
<dbReference type="GO" id="GO:0003723">
    <property type="term" value="F:RNA binding"/>
    <property type="evidence" value="ECO:0007669"/>
    <property type="project" value="InterPro"/>
</dbReference>
<reference evidence="7 8" key="1">
    <citation type="submission" date="2019-09" db="EMBL/GenBank/DDBJ databases">
        <title>Bird 10,000 Genomes (B10K) Project - Family phase.</title>
        <authorList>
            <person name="Zhang G."/>
        </authorList>
    </citation>
    <scope>NUCLEOTIDE SEQUENCE [LARGE SCALE GENOMIC DNA]</scope>
    <source>
        <strain evidence="7">B10K-DU-001-69</strain>
        <tissue evidence="7">Muscle</tissue>
    </source>
</reference>
<organism evidence="7 8">
    <name type="scientific">Cardinalis cardinalis</name>
    <name type="common">Northern cardinal</name>
    <dbReference type="NCBI Taxonomy" id="98964"/>
    <lineage>
        <taxon>Eukaryota</taxon>
        <taxon>Metazoa</taxon>
        <taxon>Chordata</taxon>
        <taxon>Craniata</taxon>
        <taxon>Vertebrata</taxon>
        <taxon>Euteleostomi</taxon>
        <taxon>Archelosauria</taxon>
        <taxon>Archosauria</taxon>
        <taxon>Dinosauria</taxon>
        <taxon>Saurischia</taxon>
        <taxon>Theropoda</taxon>
        <taxon>Coelurosauria</taxon>
        <taxon>Aves</taxon>
        <taxon>Neognathae</taxon>
        <taxon>Neoaves</taxon>
        <taxon>Telluraves</taxon>
        <taxon>Australaves</taxon>
        <taxon>Passeriformes</taxon>
        <taxon>Cardinalidae</taxon>
        <taxon>Cardinalis</taxon>
    </lineage>
</organism>
<dbReference type="SUPFAM" id="SSF109905">
    <property type="entry name" value="Surp module (SWAP domain)"/>
    <property type="match status" value="2"/>
</dbReference>
<protein>
    <submittedName>
        <fullName evidence="7">SUGP2 protein</fullName>
    </submittedName>
</protein>
<dbReference type="EMBL" id="VYXE01007853">
    <property type="protein sequence ID" value="NWT26379.1"/>
    <property type="molecule type" value="Genomic_DNA"/>
</dbReference>
<feature type="non-terminal residue" evidence="7">
    <location>
        <position position="830"/>
    </location>
</feature>
<feature type="region of interest" description="Disordered" evidence="5">
    <location>
        <begin position="699"/>
        <end position="778"/>
    </location>
</feature>
<feature type="region of interest" description="Disordered" evidence="5">
    <location>
        <begin position="565"/>
        <end position="584"/>
    </location>
</feature>
<comment type="caution">
    <text evidence="7">The sequence shown here is derived from an EMBL/GenBank/DDBJ whole genome shotgun (WGS) entry which is preliminary data.</text>
</comment>
<keyword evidence="8" id="KW-1185">Reference proteome</keyword>